<reference evidence="1 2" key="2">
    <citation type="submission" date="2011-11" db="EMBL/GenBank/DDBJ databases">
        <authorList>
            <consortium name="US DOE Joint Genome Institute"/>
            <person name="Lucas S."/>
            <person name="Han J."/>
            <person name="Lapidus A."/>
            <person name="Cheng J.-F."/>
            <person name="Goodwin L."/>
            <person name="Pitluck S."/>
            <person name="Peters L."/>
            <person name="Ovchinnikova G."/>
            <person name="Zhang X."/>
            <person name="Detter J.C."/>
            <person name="Han C."/>
            <person name="Tapia R."/>
            <person name="Land M."/>
            <person name="Hauser L."/>
            <person name="Kyrpides N."/>
            <person name="Ivanova N."/>
            <person name="Pagani I."/>
            <person name="Vogl K."/>
            <person name="Liu Z."/>
            <person name="Overmann J."/>
            <person name="Frigaard N.-U."/>
            <person name="Bryant D."/>
            <person name="Woyke T."/>
        </authorList>
    </citation>
    <scope>NUCLEOTIDE SEQUENCE [LARGE SCALE GENOMIC DNA]</scope>
    <source>
        <strain evidence="1 2">970</strain>
    </source>
</reference>
<name>H8Z874_9GAMM</name>
<sequence length="119" mass="13376">MAQRATGTQTTLSIEGTVLDEGTVVTVTELTEVCHLSFAQIEKMVGEGMLQPQGSRPEQWSFTGLEIQRARRALRLQRDLELNLAGAALALDLLEEIEYLRNRVRRLEHHLGRPTDGEH</sequence>
<dbReference type="OrthoDB" id="5773077at2"/>
<evidence type="ECO:0000313" key="1">
    <source>
        <dbReference type="EMBL" id="EIC21023.1"/>
    </source>
</evidence>
<dbReference type="eggNOG" id="COG0789">
    <property type="taxonomic scope" value="Bacteria"/>
</dbReference>
<keyword evidence="2" id="KW-1185">Reference proteome</keyword>
<dbReference type="Gene3D" id="1.10.1660.10">
    <property type="match status" value="1"/>
</dbReference>
<dbReference type="Proteomes" id="UP000002964">
    <property type="component" value="Unassembled WGS sequence"/>
</dbReference>
<protein>
    <recommendedName>
        <fullName evidence="3">MerR family transcriptional regulator</fullName>
    </recommendedName>
</protein>
<dbReference type="RefSeq" id="WP_009151426.1">
    <property type="nucleotide sequence ID" value="NZ_CP121471.1"/>
</dbReference>
<evidence type="ECO:0008006" key="3">
    <source>
        <dbReference type="Google" id="ProtNLM"/>
    </source>
</evidence>
<gene>
    <name evidence="1" type="ORF">Thi970DRAFT_04705</name>
</gene>
<evidence type="ECO:0000313" key="2">
    <source>
        <dbReference type="Proteomes" id="UP000002964"/>
    </source>
</evidence>
<dbReference type="HOGENOM" id="CLU_144710_3_0_6"/>
<dbReference type="Pfam" id="PF13591">
    <property type="entry name" value="MerR_2"/>
    <property type="match status" value="1"/>
</dbReference>
<dbReference type="AlphaFoldDB" id="H8Z874"/>
<reference evidence="2" key="1">
    <citation type="submission" date="2011-06" db="EMBL/GenBank/DDBJ databases">
        <authorList>
            <consortium name="US DOE Joint Genome Institute (JGI-PGF)"/>
            <person name="Lucas S."/>
            <person name="Han J."/>
            <person name="Lapidus A."/>
            <person name="Cheng J.-F."/>
            <person name="Goodwin L."/>
            <person name="Pitluck S."/>
            <person name="Peters L."/>
            <person name="Land M.L."/>
            <person name="Hauser L."/>
            <person name="Vogl K."/>
            <person name="Liu Z."/>
            <person name="Overmann J."/>
            <person name="Frigaard N.-U."/>
            <person name="Bryant D.A."/>
            <person name="Woyke T.J."/>
        </authorList>
    </citation>
    <scope>NUCLEOTIDE SEQUENCE [LARGE SCALE GENOMIC DNA]</scope>
    <source>
        <strain evidence="2">970</strain>
    </source>
</reference>
<dbReference type="STRING" id="631362.Thi970DRAFT_04705"/>
<accession>H8Z874</accession>
<proteinExistence type="predicted"/>
<organism evidence="1 2">
    <name type="scientific">Thiorhodovibrio frisius</name>
    <dbReference type="NCBI Taxonomy" id="631362"/>
    <lineage>
        <taxon>Bacteria</taxon>
        <taxon>Pseudomonadati</taxon>
        <taxon>Pseudomonadota</taxon>
        <taxon>Gammaproteobacteria</taxon>
        <taxon>Chromatiales</taxon>
        <taxon>Chromatiaceae</taxon>
        <taxon>Thiorhodovibrio</taxon>
    </lineage>
</organism>
<dbReference type="EMBL" id="JH603170">
    <property type="protein sequence ID" value="EIC21023.1"/>
    <property type="molecule type" value="Genomic_DNA"/>
</dbReference>